<keyword evidence="8 15" id="KW-0547">Nucleotide-binding</keyword>
<evidence type="ECO:0000256" key="3">
    <source>
        <dbReference type="ARBA" id="ARBA00020887"/>
    </source>
</evidence>
<name>A0A3Y0T3Q0_SALET</name>
<keyword evidence="14" id="KW-0131">Cell cycle</keyword>
<dbReference type="SMART" id="SM00843">
    <property type="entry name" value="Ftsk_gamma"/>
    <property type="match status" value="1"/>
</dbReference>
<dbReference type="FunFam" id="3.30.980.40:FF:000001">
    <property type="entry name" value="DNA translocase FtsK"/>
    <property type="match status" value="1"/>
</dbReference>
<keyword evidence="4" id="KW-1003">Cell membrane</keyword>
<dbReference type="EMBL" id="AAIURM010000021">
    <property type="protein sequence ID" value="ECI2866373.1"/>
    <property type="molecule type" value="Genomic_DNA"/>
</dbReference>
<feature type="compositionally biased region" description="Low complexity" evidence="16">
    <location>
        <begin position="422"/>
        <end position="433"/>
    </location>
</feature>
<dbReference type="FunFam" id="1.10.10.10:FF:000268">
    <property type="entry name" value="DNA translocase FtsK"/>
    <property type="match status" value="1"/>
</dbReference>
<dbReference type="SUPFAM" id="SSF46785">
    <property type="entry name" value="Winged helix' DNA-binding domain"/>
    <property type="match status" value="1"/>
</dbReference>
<dbReference type="Pfam" id="PF17854">
    <property type="entry name" value="FtsK_alpha"/>
    <property type="match status" value="1"/>
</dbReference>
<comment type="caution">
    <text evidence="19">The sequence shown here is derived from an EMBL/GenBank/DDBJ whole genome shotgun (WGS) entry which is preliminary data.</text>
</comment>
<reference evidence="19" key="1">
    <citation type="submission" date="2018-08" db="EMBL/GenBank/DDBJ databases">
        <authorList>
            <person name="Ashton P.M."/>
            <person name="Dallman T."/>
            <person name="Nair S."/>
            <person name="De Pinna E."/>
            <person name="Peters T."/>
            <person name="Grant K."/>
        </authorList>
    </citation>
    <scope>NUCLEOTIDE SEQUENCE [LARGE SCALE GENOMIC DNA]</scope>
    <source>
        <strain evidence="19">193386</strain>
    </source>
</reference>
<dbReference type="PANTHER" id="PTHR22683">
    <property type="entry name" value="SPORULATION PROTEIN RELATED"/>
    <property type="match status" value="1"/>
</dbReference>
<dbReference type="GO" id="GO:0071236">
    <property type="term" value="P:cellular response to antibiotic"/>
    <property type="evidence" value="ECO:0007669"/>
    <property type="project" value="UniProtKB-ARBA"/>
</dbReference>
<feature type="region of interest" description="Disordered" evidence="16">
    <location>
        <begin position="559"/>
        <end position="589"/>
    </location>
</feature>
<evidence type="ECO:0000256" key="13">
    <source>
        <dbReference type="ARBA" id="ARBA00023136"/>
    </source>
</evidence>
<sequence length="1325" mass="145321">MSQEYTEDKDVTLTKLSSGRRLLEALLILIALFAVWLMAALLSFNPSDPSWSQTAWHEPIHNLGGAPGAWLADTLFFIFGVMAYTIPVIIVGGCWFAWRHQSTDDYIDYFAVSLRLIGVLALILTSCGLAAINADDIWYFASGGVIGSLLSTTLQPLLHSSGGTIMLLCIWAAGLTLFTGWSWVSIAEKLGGWLLNILTFASNRTRRDDTWVDDEEYDDEYDEETDGVQRESRRARILRGALARRKRLAEKFSNPRGRQTDAALFSGKRMDDDEDIQYSARGVAADPDDVLFSGNRATQPEYDEYDPLLNGHSVTEPVAAAAAATAVTQTWAASADPIMQTPPMPGAEPVVAQPTVEWQPVPGPQTGEPVIAPAPEGYQPHPQYAQPQEAQSAPWQQPVPVASAPQYAATPATAAEYDSLAPQETQPQWQPEPTHQPTPVYQPEPIAAEPSHMPPPVIEQPVATEPEPDTEETRPARPPLYYFEEVEEKRAREREQLAAWYQPIPEPVKENVPVKPTVSVAPSIPPVEAVAAAASLDAGIKSGALAAGAAAAAPAFSLATGGAPRPQVKEGIGPQLPRPNRVRVPTRRELASYGIKLPSQRIAEEKAREAERNQYETGAQLTDEEIDAMHQDELARQFAQSQQHRYGETYQHDTQQAEDDDTAAEAELARQFAASQQQRYSGEQPAGAQPFSLDDLDFSPMKVLVDEGPHEPLFTPGVMPESTPVQQPVAPQPQPQYQQPQQPVAPQPQYQQPQQPVAPQPQYQQPQQPVAPQPQYQQPQQPVAPQPQYQQPQQPVAPQPQYQQPQQPTAPQDSLIHPLLMRNGDSRPLQRPTTPLPSLDLLTPPPSEVEPVDTFALEQMARLVEARLADFRIKADVVNYSPGPVITRFELNLAPGVKAARISNLSRDLARSLSTVAVRVVEVIPGKPYVGLELPNKKRQTVYLREVLDNAKFRENPSPLTVVLGKDIAGDPVVADLAKMPHLLVAGTTGSGKSVGVNAMILSMLYKAQPEDVRFIMIDPKMLELSVYEGIPHLLTEVVTDMKDAANALRWSVNEMERRYKLMSALGVRNLAGYNEKIAEAARMGRPIPDPYWKPGDSMDVQHPVLEKLPYIVVLVDEFADLMMTVGKKVEELIARLAQKARAAGIHLVLATQRPSVDVITGLIKANIPTRIAFTVSSKIDSRTILDQGGAESLLGMGDMLYSGPNSTMPVRVHGAFVRDQEVHAVVQDWKARGRPQYVDGITSDSESEGGGGGFDGGEELDALFDQAVNFVTQKRKASISGVQRQFRIGYNRAARIIEQMEAQGIVSAQGHNGNREVLAPPPFE</sequence>
<dbReference type="Pfam" id="PF13491">
    <property type="entry name" value="FtsK_4TM"/>
    <property type="match status" value="1"/>
</dbReference>
<dbReference type="InterPro" id="IPR050206">
    <property type="entry name" value="FtsK/SpoIIIE/SftA"/>
</dbReference>
<dbReference type="GO" id="GO:0051301">
    <property type="term" value="P:cell division"/>
    <property type="evidence" value="ECO:0007669"/>
    <property type="project" value="UniProtKB-KW"/>
</dbReference>
<feature type="region of interest" description="Disordered" evidence="16">
    <location>
        <begin position="1238"/>
        <end position="1257"/>
    </location>
</feature>
<feature type="compositionally biased region" description="Basic and acidic residues" evidence="16">
    <location>
        <begin position="602"/>
        <end position="614"/>
    </location>
</feature>
<evidence type="ECO:0000256" key="8">
    <source>
        <dbReference type="ARBA" id="ARBA00022741"/>
    </source>
</evidence>
<feature type="transmembrane region" description="Helical" evidence="17">
    <location>
        <begin position="25"/>
        <end position="44"/>
    </location>
</feature>
<dbReference type="InterPro" id="IPR027417">
    <property type="entry name" value="P-loop_NTPase"/>
</dbReference>
<keyword evidence="11 17" id="KW-1133">Transmembrane helix</keyword>
<dbReference type="GO" id="GO:0005524">
    <property type="term" value="F:ATP binding"/>
    <property type="evidence" value="ECO:0007669"/>
    <property type="project" value="UniProtKB-UniRule"/>
</dbReference>
<feature type="compositionally biased region" description="Low complexity" evidence="16">
    <location>
        <begin position="665"/>
        <end position="674"/>
    </location>
</feature>
<dbReference type="InterPro" id="IPR036388">
    <property type="entry name" value="WH-like_DNA-bd_sf"/>
</dbReference>
<keyword evidence="6" id="KW-0132">Cell division</keyword>
<protein>
    <recommendedName>
        <fullName evidence="3">DNA translocase FtsK</fullName>
    </recommendedName>
</protein>
<keyword evidence="5" id="KW-0997">Cell inner membrane</keyword>
<dbReference type="NCBIfam" id="NF007615">
    <property type="entry name" value="PRK10263.1"/>
    <property type="match status" value="1"/>
</dbReference>
<dbReference type="PANTHER" id="PTHR22683:SF41">
    <property type="entry name" value="DNA TRANSLOCASE FTSK"/>
    <property type="match status" value="1"/>
</dbReference>
<dbReference type="GO" id="GO:0003677">
    <property type="term" value="F:DNA binding"/>
    <property type="evidence" value="ECO:0007669"/>
    <property type="project" value="UniProtKB-KW"/>
</dbReference>
<dbReference type="GO" id="GO:0005886">
    <property type="term" value="C:plasma membrane"/>
    <property type="evidence" value="ECO:0007669"/>
    <property type="project" value="UniProtKB-SubCell"/>
</dbReference>
<feature type="transmembrane region" description="Helical" evidence="17">
    <location>
        <begin position="137"/>
        <end position="158"/>
    </location>
</feature>
<gene>
    <name evidence="19" type="primary">ftsK</name>
    <name evidence="19" type="ORF">CQE41_19935</name>
</gene>
<comment type="similarity">
    <text evidence="2">Belongs to the FtsK/SpoIIIE/SftA family.</text>
</comment>
<evidence type="ECO:0000256" key="17">
    <source>
        <dbReference type="SAM" id="Phobius"/>
    </source>
</evidence>
<feature type="compositionally biased region" description="Polar residues" evidence="16">
    <location>
        <begin position="385"/>
        <end position="395"/>
    </location>
</feature>
<evidence type="ECO:0000256" key="11">
    <source>
        <dbReference type="ARBA" id="ARBA00022989"/>
    </source>
</evidence>
<dbReference type="Gene3D" id="3.40.50.300">
    <property type="entry name" value="P-loop containing nucleotide triphosphate hydrolases"/>
    <property type="match status" value="1"/>
</dbReference>
<dbReference type="Pfam" id="PF01580">
    <property type="entry name" value="FtsK_SpoIIIE"/>
    <property type="match status" value="1"/>
</dbReference>
<evidence type="ECO:0000256" key="7">
    <source>
        <dbReference type="ARBA" id="ARBA00022692"/>
    </source>
</evidence>
<proteinExistence type="inferred from homology"/>
<evidence type="ECO:0000256" key="10">
    <source>
        <dbReference type="ARBA" id="ARBA00022840"/>
    </source>
</evidence>
<evidence type="ECO:0000256" key="5">
    <source>
        <dbReference type="ARBA" id="ARBA00022519"/>
    </source>
</evidence>
<feature type="transmembrane region" description="Helical" evidence="17">
    <location>
        <begin position="110"/>
        <end position="131"/>
    </location>
</feature>
<evidence type="ECO:0000256" key="12">
    <source>
        <dbReference type="ARBA" id="ARBA00023125"/>
    </source>
</evidence>
<feature type="region of interest" description="Disordered" evidence="16">
    <location>
        <begin position="602"/>
        <end position="845"/>
    </location>
</feature>
<evidence type="ECO:0000256" key="16">
    <source>
        <dbReference type="SAM" id="MobiDB-lite"/>
    </source>
</evidence>
<keyword evidence="9" id="KW-0159">Chromosome partition</keyword>
<dbReference type="FunFam" id="3.40.50.300:FF:000209">
    <property type="entry name" value="Cell division protein FtsK"/>
    <property type="match status" value="1"/>
</dbReference>
<evidence type="ECO:0000256" key="9">
    <source>
        <dbReference type="ARBA" id="ARBA00022829"/>
    </source>
</evidence>
<organism evidence="19">
    <name type="scientific">Salmonella enterica I</name>
    <dbReference type="NCBI Taxonomy" id="59201"/>
    <lineage>
        <taxon>Bacteria</taxon>
        <taxon>Pseudomonadati</taxon>
        <taxon>Pseudomonadota</taxon>
        <taxon>Gammaproteobacteria</taxon>
        <taxon>Enterobacterales</taxon>
        <taxon>Enterobacteriaceae</taxon>
        <taxon>Salmonella</taxon>
    </lineage>
</organism>
<evidence type="ECO:0000313" key="19">
    <source>
        <dbReference type="EMBL" id="ECI2866373.1"/>
    </source>
</evidence>
<keyword evidence="10 15" id="KW-0067">ATP-binding</keyword>
<evidence type="ECO:0000256" key="2">
    <source>
        <dbReference type="ARBA" id="ARBA00006474"/>
    </source>
</evidence>
<dbReference type="InterPro" id="IPR018541">
    <property type="entry name" value="Ftsk_gamma"/>
</dbReference>
<evidence type="ECO:0000256" key="14">
    <source>
        <dbReference type="ARBA" id="ARBA00023306"/>
    </source>
</evidence>
<dbReference type="SUPFAM" id="SSF52540">
    <property type="entry name" value="P-loop containing nucleoside triphosphate hydrolases"/>
    <property type="match status" value="1"/>
</dbReference>
<dbReference type="PROSITE" id="PS50901">
    <property type="entry name" value="FTSK"/>
    <property type="match status" value="1"/>
</dbReference>
<dbReference type="InterPro" id="IPR041027">
    <property type="entry name" value="FtsK_alpha"/>
</dbReference>
<keyword evidence="13 17" id="KW-0472">Membrane</keyword>
<feature type="compositionally biased region" description="Low complexity" evidence="16">
    <location>
        <begin position="402"/>
        <end position="415"/>
    </location>
</feature>
<keyword evidence="7 17" id="KW-0812">Transmembrane</keyword>
<dbReference type="Proteomes" id="UP000839636">
    <property type="component" value="Unassembled WGS sequence"/>
</dbReference>
<feature type="region of interest" description="Disordered" evidence="16">
    <location>
        <begin position="357"/>
        <end position="482"/>
    </location>
</feature>
<evidence type="ECO:0000256" key="15">
    <source>
        <dbReference type="PROSITE-ProRule" id="PRU00289"/>
    </source>
</evidence>
<evidence type="ECO:0000256" key="4">
    <source>
        <dbReference type="ARBA" id="ARBA00022475"/>
    </source>
</evidence>
<dbReference type="InterPro" id="IPR025199">
    <property type="entry name" value="FtsK_4TM"/>
</dbReference>
<dbReference type="Gene3D" id="1.10.10.10">
    <property type="entry name" value="Winged helix-like DNA-binding domain superfamily/Winged helix DNA-binding domain"/>
    <property type="match status" value="1"/>
</dbReference>
<feature type="binding site" evidence="15">
    <location>
        <begin position="987"/>
        <end position="994"/>
    </location>
    <ligand>
        <name>ATP</name>
        <dbReference type="ChEBI" id="CHEBI:30616"/>
    </ligand>
</feature>
<evidence type="ECO:0000256" key="6">
    <source>
        <dbReference type="ARBA" id="ARBA00022618"/>
    </source>
</evidence>
<comment type="subcellular location">
    <subcellularLocation>
        <location evidence="1">Cell inner membrane</location>
        <topology evidence="1">Multi-pass membrane protein</topology>
    </subcellularLocation>
</comment>
<feature type="domain" description="FtsK" evidence="18">
    <location>
        <begin position="970"/>
        <end position="1183"/>
    </location>
</feature>
<dbReference type="CDD" id="cd01127">
    <property type="entry name" value="TrwB_TraG_TraD_VirD4"/>
    <property type="match status" value="1"/>
</dbReference>
<accession>A0A3Y0T3Q0</accession>
<feature type="compositionally biased region" description="Low complexity" evidence="16">
    <location>
        <begin position="832"/>
        <end position="842"/>
    </location>
</feature>
<dbReference type="Gene3D" id="3.30.980.40">
    <property type="match status" value="1"/>
</dbReference>
<evidence type="ECO:0000259" key="18">
    <source>
        <dbReference type="PROSITE" id="PS50901"/>
    </source>
</evidence>
<dbReference type="GO" id="GO:0007059">
    <property type="term" value="P:chromosome segregation"/>
    <property type="evidence" value="ECO:0007669"/>
    <property type="project" value="UniProtKB-KW"/>
</dbReference>
<feature type="transmembrane region" description="Helical" evidence="17">
    <location>
        <begin position="165"/>
        <end position="184"/>
    </location>
</feature>
<feature type="transmembrane region" description="Helical" evidence="17">
    <location>
        <begin position="75"/>
        <end position="98"/>
    </location>
</feature>
<dbReference type="Pfam" id="PF09397">
    <property type="entry name" value="FtsK_gamma"/>
    <property type="match status" value="1"/>
</dbReference>
<keyword evidence="12" id="KW-0238">DNA-binding</keyword>
<feature type="compositionally biased region" description="Low complexity" evidence="16">
    <location>
        <begin position="724"/>
        <end position="812"/>
    </location>
</feature>
<dbReference type="InterPro" id="IPR036390">
    <property type="entry name" value="WH_DNA-bd_sf"/>
</dbReference>
<dbReference type="InterPro" id="IPR002543">
    <property type="entry name" value="FtsK_dom"/>
</dbReference>
<evidence type="ECO:0000256" key="1">
    <source>
        <dbReference type="ARBA" id="ARBA00004429"/>
    </source>
</evidence>